<dbReference type="PROSITE" id="PS00018">
    <property type="entry name" value="EF_HAND_1"/>
    <property type="match status" value="1"/>
</dbReference>
<accession>A0A8S2DF41</accession>
<evidence type="ECO:0000313" key="3">
    <source>
        <dbReference type="EMBL" id="CAF0877923.1"/>
    </source>
</evidence>
<name>A0A8S2DF41_9BILA</name>
<dbReference type="Proteomes" id="UP000677228">
    <property type="component" value="Unassembled WGS sequence"/>
</dbReference>
<dbReference type="SUPFAM" id="SSF47473">
    <property type="entry name" value="EF-hand"/>
    <property type="match status" value="1"/>
</dbReference>
<dbReference type="InterPro" id="IPR002048">
    <property type="entry name" value="EF_hand_dom"/>
</dbReference>
<dbReference type="AlphaFoldDB" id="A0A8S2DF41"/>
<dbReference type="Proteomes" id="UP000682733">
    <property type="component" value="Unassembled WGS sequence"/>
</dbReference>
<evidence type="ECO:0000259" key="2">
    <source>
        <dbReference type="PROSITE" id="PS50222"/>
    </source>
</evidence>
<dbReference type="CDD" id="cd00051">
    <property type="entry name" value="EFh"/>
    <property type="match status" value="1"/>
</dbReference>
<sequence length="208" mass="23326">MGNVIPGTGKVYWACPCCRKQVWVYEIAGFTSGAICFACRNTHGDRVVQNYVLAEFHIKEENGQVVAVEYDFSHNGDSDNDKKFSCPRQTISIENFLKYQQTEITWDEFVTVLKAFILGDKCQLNEINNAFKTMSKNGSTIDMAKVAKFLNIVAREFSQTATGVTDADVEKFILQGDANGDGNIDRPEFIQMFASRIGYLFVSSIHSN</sequence>
<evidence type="ECO:0000313" key="4">
    <source>
        <dbReference type="EMBL" id="CAF3662061.1"/>
    </source>
</evidence>
<dbReference type="EMBL" id="CAJOBA010002862">
    <property type="protein sequence ID" value="CAF3662061.1"/>
    <property type="molecule type" value="Genomic_DNA"/>
</dbReference>
<dbReference type="EMBL" id="CAJNOK010002861">
    <property type="protein sequence ID" value="CAF0877923.1"/>
    <property type="molecule type" value="Genomic_DNA"/>
</dbReference>
<dbReference type="GO" id="GO:0005509">
    <property type="term" value="F:calcium ion binding"/>
    <property type="evidence" value="ECO:0007669"/>
    <property type="project" value="InterPro"/>
</dbReference>
<feature type="domain" description="EF-hand" evidence="2">
    <location>
        <begin position="164"/>
        <end position="199"/>
    </location>
</feature>
<keyword evidence="1" id="KW-0106">Calcium</keyword>
<dbReference type="InterPro" id="IPR018247">
    <property type="entry name" value="EF_Hand_1_Ca_BS"/>
</dbReference>
<comment type="caution">
    <text evidence="3">The sequence shown here is derived from an EMBL/GenBank/DDBJ whole genome shotgun (WGS) entry which is preliminary data.</text>
</comment>
<dbReference type="InterPro" id="IPR011992">
    <property type="entry name" value="EF-hand-dom_pair"/>
</dbReference>
<dbReference type="PROSITE" id="PS50222">
    <property type="entry name" value="EF_HAND_2"/>
    <property type="match status" value="1"/>
</dbReference>
<proteinExistence type="predicted"/>
<evidence type="ECO:0000256" key="1">
    <source>
        <dbReference type="ARBA" id="ARBA00022837"/>
    </source>
</evidence>
<reference evidence="3" key="1">
    <citation type="submission" date="2021-02" db="EMBL/GenBank/DDBJ databases">
        <authorList>
            <person name="Nowell W R."/>
        </authorList>
    </citation>
    <scope>NUCLEOTIDE SEQUENCE</scope>
</reference>
<evidence type="ECO:0000313" key="5">
    <source>
        <dbReference type="Proteomes" id="UP000677228"/>
    </source>
</evidence>
<dbReference type="Gene3D" id="1.10.238.10">
    <property type="entry name" value="EF-hand"/>
    <property type="match status" value="1"/>
</dbReference>
<protein>
    <recommendedName>
        <fullName evidence="2">EF-hand domain-containing protein</fullName>
    </recommendedName>
</protein>
<organism evidence="3 5">
    <name type="scientific">Didymodactylos carnosus</name>
    <dbReference type="NCBI Taxonomy" id="1234261"/>
    <lineage>
        <taxon>Eukaryota</taxon>
        <taxon>Metazoa</taxon>
        <taxon>Spiralia</taxon>
        <taxon>Gnathifera</taxon>
        <taxon>Rotifera</taxon>
        <taxon>Eurotatoria</taxon>
        <taxon>Bdelloidea</taxon>
        <taxon>Philodinida</taxon>
        <taxon>Philodinidae</taxon>
        <taxon>Didymodactylos</taxon>
    </lineage>
</organism>
<gene>
    <name evidence="3" type="ORF">OVA965_LOCUS8467</name>
    <name evidence="4" type="ORF">TMI583_LOCUS8463</name>
</gene>